<protein>
    <recommendedName>
        <fullName evidence="4">Lipoprotein</fullName>
    </recommendedName>
</protein>
<accession>A0A4U1CSE4</accession>
<keyword evidence="1" id="KW-0732">Signal</keyword>
<name>A0A4U1CSE4_9SPHI</name>
<dbReference type="Proteomes" id="UP000309488">
    <property type="component" value="Unassembled WGS sequence"/>
</dbReference>
<organism evidence="2 3">
    <name type="scientific">Pedobacter polaris</name>
    <dbReference type="NCBI Taxonomy" id="2571273"/>
    <lineage>
        <taxon>Bacteria</taxon>
        <taxon>Pseudomonadati</taxon>
        <taxon>Bacteroidota</taxon>
        <taxon>Sphingobacteriia</taxon>
        <taxon>Sphingobacteriales</taxon>
        <taxon>Sphingobacteriaceae</taxon>
        <taxon>Pedobacter</taxon>
    </lineage>
</organism>
<dbReference type="EMBL" id="SWBR01000002">
    <property type="protein sequence ID" value="TKC09945.1"/>
    <property type="molecule type" value="Genomic_DNA"/>
</dbReference>
<evidence type="ECO:0000313" key="2">
    <source>
        <dbReference type="EMBL" id="TKC09945.1"/>
    </source>
</evidence>
<dbReference type="OrthoDB" id="853657at2"/>
<evidence type="ECO:0008006" key="4">
    <source>
        <dbReference type="Google" id="ProtNLM"/>
    </source>
</evidence>
<evidence type="ECO:0000313" key="3">
    <source>
        <dbReference type="Proteomes" id="UP000309488"/>
    </source>
</evidence>
<dbReference type="AlphaFoldDB" id="A0A4U1CSE4"/>
<feature type="chain" id="PRO_5020517833" description="Lipoprotein" evidence="1">
    <location>
        <begin position="20"/>
        <end position="219"/>
    </location>
</feature>
<dbReference type="RefSeq" id="WP_136839523.1">
    <property type="nucleotide sequence ID" value="NZ_SWBR01000002.1"/>
</dbReference>
<feature type="signal peptide" evidence="1">
    <location>
        <begin position="1"/>
        <end position="19"/>
    </location>
</feature>
<dbReference type="PROSITE" id="PS51257">
    <property type="entry name" value="PROKAR_LIPOPROTEIN"/>
    <property type="match status" value="1"/>
</dbReference>
<gene>
    <name evidence="2" type="ORF">FA048_06970</name>
</gene>
<proteinExistence type="predicted"/>
<sequence length="219" mass="24815">MKKIIYLLSCLLLVSCSQEQSPVKNTIPIKTATKDKPVLNNSLNKVVPIPKSVVEIKQSYTATINKLKNGVLDSITLKYNCNNERSGTIVYFSENGKLLMIKHNYNEYDHHSATDQYFLNDKTLYFAYLNRLSWSFVSGATAEGATKDDITEQRLYIVDNQAIQCLEKKYSIFSQATNNPKPNAVPNKLVNCKPLKPIISEFNKLLAFQHNSKKGCLEK</sequence>
<reference evidence="2 3" key="1">
    <citation type="submission" date="2019-04" db="EMBL/GenBank/DDBJ databases">
        <title>Pedobacter sp. RP-3-22 sp. nov., isolated from Arctic soil.</title>
        <authorList>
            <person name="Dahal R.H."/>
            <person name="Kim D.-U."/>
        </authorList>
    </citation>
    <scope>NUCLEOTIDE SEQUENCE [LARGE SCALE GENOMIC DNA]</scope>
    <source>
        <strain evidence="2 3">RP-3-22</strain>
    </source>
</reference>
<keyword evidence="3" id="KW-1185">Reference proteome</keyword>
<evidence type="ECO:0000256" key="1">
    <source>
        <dbReference type="SAM" id="SignalP"/>
    </source>
</evidence>
<comment type="caution">
    <text evidence="2">The sequence shown here is derived from an EMBL/GenBank/DDBJ whole genome shotgun (WGS) entry which is preliminary data.</text>
</comment>